<evidence type="ECO:0008006" key="3">
    <source>
        <dbReference type="Google" id="ProtNLM"/>
    </source>
</evidence>
<evidence type="ECO:0000313" key="2">
    <source>
        <dbReference type="Proteomes" id="UP001500552"/>
    </source>
</evidence>
<dbReference type="Proteomes" id="UP001500552">
    <property type="component" value="Unassembled WGS sequence"/>
</dbReference>
<dbReference type="RefSeq" id="WP_345163575.1">
    <property type="nucleotide sequence ID" value="NZ_BAABHC010000042.1"/>
</dbReference>
<dbReference type="InterPro" id="IPR023393">
    <property type="entry name" value="START-like_dom_sf"/>
</dbReference>
<dbReference type="Gene3D" id="3.30.530.20">
    <property type="match status" value="1"/>
</dbReference>
<name>A0ABP8M7S6_9BACT</name>
<dbReference type="Pfam" id="PF10604">
    <property type="entry name" value="Polyketide_cyc2"/>
    <property type="match status" value="1"/>
</dbReference>
<gene>
    <name evidence="1" type="ORF">GCM10023188_48250</name>
</gene>
<dbReference type="EMBL" id="BAABHC010000042">
    <property type="protein sequence ID" value="GAA4445296.1"/>
    <property type="molecule type" value="Genomic_DNA"/>
</dbReference>
<dbReference type="InterPro" id="IPR019587">
    <property type="entry name" value="Polyketide_cyclase/dehydratase"/>
</dbReference>
<reference evidence="2" key="1">
    <citation type="journal article" date="2019" name="Int. J. Syst. Evol. Microbiol.">
        <title>The Global Catalogue of Microorganisms (GCM) 10K type strain sequencing project: providing services to taxonomists for standard genome sequencing and annotation.</title>
        <authorList>
            <consortium name="The Broad Institute Genomics Platform"/>
            <consortium name="The Broad Institute Genome Sequencing Center for Infectious Disease"/>
            <person name="Wu L."/>
            <person name="Ma J."/>
        </authorList>
    </citation>
    <scope>NUCLEOTIDE SEQUENCE [LARGE SCALE GENOMIC DNA]</scope>
    <source>
        <strain evidence="2">JCM 17926</strain>
    </source>
</reference>
<organism evidence="1 2">
    <name type="scientific">Pontibacter saemangeumensis</name>
    <dbReference type="NCBI Taxonomy" id="1084525"/>
    <lineage>
        <taxon>Bacteria</taxon>
        <taxon>Pseudomonadati</taxon>
        <taxon>Bacteroidota</taxon>
        <taxon>Cytophagia</taxon>
        <taxon>Cytophagales</taxon>
        <taxon>Hymenobacteraceae</taxon>
        <taxon>Pontibacter</taxon>
    </lineage>
</organism>
<evidence type="ECO:0000313" key="1">
    <source>
        <dbReference type="EMBL" id="GAA4445296.1"/>
    </source>
</evidence>
<accession>A0ABP8M7S6</accession>
<dbReference type="SUPFAM" id="SSF55961">
    <property type="entry name" value="Bet v1-like"/>
    <property type="match status" value="1"/>
</dbReference>
<protein>
    <recommendedName>
        <fullName evidence="3">Polyketide cyclase / dehydrase and lipid transport</fullName>
    </recommendedName>
</protein>
<keyword evidence="2" id="KW-1185">Reference proteome</keyword>
<proteinExistence type="predicted"/>
<sequence>MKLLFKVLLPLPVLLAAAAGAAYYLLPAELEVQQAIVLQAPPEEVYALLDNPMEWQKWSVLNKQEDPSMIHLYGGPMAGAGARMQWSGDRVGNGQVVFTESISPSSLTYRQSENGAAENILGSFTLAPVAGGTQVVWKQQAVVGQSPWQKVLGAVQKYRKQDEVEKGLLGLKTLLLNNSKKKAVKTRTAYADHH</sequence>
<comment type="caution">
    <text evidence="1">The sequence shown here is derived from an EMBL/GenBank/DDBJ whole genome shotgun (WGS) entry which is preliminary data.</text>
</comment>